<dbReference type="Pfam" id="PF13564">
    <property type="entry name" value="DoxX_2"/>
    <property type="match status" value="1"/>
</dbReference>
<evidence type="ECO:0000313" key="6">
    <source>
        <dbReference type="EMBL" id="MFC3881094.1"/>
    </source>
</evidence>
<keyword evidence="3 5" id="KW-1133">Transmembrane helix</keyword>
<proteinExistence type="predicted"/>
<sequence>MSKKLILNLLKYVMALFYFFGGVNHFVSPEFYLPLIPDYLPAHEFLNWVAGIAEILGAIGLLIPKTQKIAAWGIVLMLIAFIPSHVYFIQIGSCMPDVLCVDEWIGWVRLLLVHPVLVYWAWIYTKS</sequence>
<protein>
    <submittedName>
        <fullName evidence="6">DoxX family protein</fullName>
    </submittedName>
</protein>
<reference evidence="7" key="1">
    <citation type="journal article" date="2019" name="Int. J. Syst. Evol. Microbiol.">
        <title>The Global Catalogue of Microorganisms (GCM) 10K type strain sequencing project: providing services to taxonomists for standard genome sequencing and annotation.</title>
        <authorList>
            <consortium name="The Broad Institute Genomics Platform"/>
            <consortium name="The Broad Institute Genome Sequencing Center for Infectious Disease"/>
            <person name="Wu L."/>
            <person name="Ma J."/>
        </authorList>
    </citation>
    <scope>NUCLEOTIDE SEQUENCE [LARGE SCALE GENOMIC DNA]</scope>
    <source>
        <strain evidence="7">CCUG 60523</strain>
    </source>
</reference>
<dbReference type="PANTHER" id="PTHR36974:SF1">
    <property type="entry name" value="DOXX FAMILY MEMBRANE PROTEIN"/>
    <property type="match status" value="1"/>
</dbReference>
<dbReference type="EMBL" id="JBHRZS010000007">
    <property type="protein sequence ID" value="MFC3881094.1"/>
    <property type="molecule type" value="Genomic_DNA"/>
</dbReference>
<evidence type="ECO:0000256" key="4">
    <source>
        <dbReference type="ARBA" id="ARBA00023136"/>
    </source>
</evidence>
<feature type="transmembrane region" description="Helical" evidence="5">
    <location>
        <begin position="70"/>
        <end position="92"/>
    </location>
</feature>
<comment type="caution">
    <text evidence="6">The sequence shown here is derived from an EMBL/GenBank/DDBJ whole genome shotgun (WGS) entry which is preliminary data.</text>
</comment>
<accession>A0ABV8AUZ8</accession>
<feature type="transmembrane region" description="Helical" evidence="5">
    <location>
        <begin position="12"/>
        <end position="33"/>
    </location>
</feature>
<keyword evidence="2 5" id="KW-0812">Transmembrane</keyword>
<name>A0ABV8AUZ8_9BACT</name>
<keyword evidence="4 5" id="KW-0472">Membrane</keyword>
<dbReference type="Proteomes" id="UP001595805">
    <property type="component" value="Unassembled WGS sequence"/>
</dbReference>
<dbReference type="InterPro" id="IPR032808">
    <property type="entry name" value="DoxX"/>
</dbReference>
<gene>
    <name evidence="6" type="ORF">ACFOSV_12945</name>
</gene>
<evidence type="ECO:0000313" key="7">
    <source>
        <dbReference type="Proteomes" id="UP001595805"/>
    </source>
</evidence>
<feature type="transmembrane region" description="Helical" evidence="5">
    <location>
        <begin position="45"/>
        <end position="63"/>
    </location>
</feature>
<keyword evidence="7" id="KW-1185">Reference proteome</keyword>
<dbReference type="PANTHER" id="PTHR36974">
    <property type="entry name" value="MEMBRANE PROTEIN-RELATED"/>
    <property type="match status" value="1"/>
</dbReference>
<evidence type="ECO:0000256" key="3">
    <source>
        <dbReference type="ARBA" id="ARBA00022989"/>
    </source>
</evidence>
<dbReference type="RefSeq" id="WP_377906434.1">
    <property type="nucleotide sequence ID" value="NZ_JBHRZS010000007.1"/>
</dbReference>
<evidence type="ECO:0000256" key="1">
    <source>
        <dbReference type="ARBA" id="ARBA00004141"/>
    </source>
</evidence>
<evidence type="ECO:0000256" key="5">
    <source>
        <dbReference type="SAM" id="Phobius"/>
    </source>
</evidence>
<evidence type="ECO:0000256" key="2">
    <source>
        <dbReference type="ARBA" id="ARBA00022692"/>
    </source>
</evidence>
<feature type="transmembrane region" description="Helical" evidence="5">
    <location>
        <begin position="104"/>
        <end position="124"/>
    </location>
</feature>
<comment type="subcellular location">
    <subcellularLocation>
        <location evidence="1">Membrane</location>
        <topology evidence="1">Multi-pass membrane protein</topology>
    </subcellularLocation>
</comment>
<organism evidence="6 7">
    <name type="scientific">Algoriphagus namhaensis</name>
    <dbReference type="NCBI Taxonomy" id="915353"/>
    <lineage>
        <taxon>Bacteria</taxon>
        <taxon>Pseudomonadati</taxon>
        <taxon>Bacteroidota</taxon>
        <taxon>Cytophagia</taxon>
        <taxon>Cytophagales</taxon>
        <taxon>Cyclobacteriaceae</taxon>
        <taxon>Algoriphagus</taxon>
    </lineage>
</organism>